<dbReference type="EC" id="2.1.1.199" evidence="6"/>
<comment type="catalytic activity">
    <reaction evidence="6">
        <text>cytidine(1402) in 16S rRNA + S-adenosyl-L-methionine = N(4)-methylcytidine(1402) in 16S rRNA + S-adenosyl-L-homocysteine + H(+)</text>
        <dbReference type="Rhea" id="RHEA:42928"/>
        <dbReference type="Rhea" id="RHEA-COMP:10286"/>
        <dbReference type="Rhea" id="RHEA-COMP:10287"/>
        <dbReference type="ChEBI" id="CHEBI:15378"/>
        <dbReference type="ChEBI" id="CHEBI:57856"/>
        <dbReference type="ChEBI" id="CHEBI:59789"/>
        <dbReference type="ChEBI" id="CHEBI:74506"/>
        <dbReference type="ChEBI" id="CHEBI:82748"/>
        <dbReference type="EC" id="2.1.1.199"/>
    </reaction>
</comment>
<feature type="binding site" evidence="6">
    <location>
        <begin position="33"/>
        <end position="35"/>
    </location>
    <ligand>
        <name>S-adenosyl-L-methionine</name>
        <dbReference type="ChEBI" id="CHEBI:59789"/>
    </ligand>
</feature>
<dbReference type="SUPFAM" id="SSF81799">
    <property type="entry name" value="Putative methyltransferase TM0872, insert domain"/>
    <property type="match status" value="1"/>
</dbReference>
<dbReference type="GO" id="GO:0071424">
    <property type="term" value="F:rRNA (cytosine-N4-)-methyltransferase activity"/>
    <property type="evidence" value="ECO:0007669"/>
    <property type="project" value="UniProtKB-UniRule"/>
</dbReference>
<protein>
    <recommendedName>
        <fullName evidence="6">Ribosomal RNA small subunit methyltransferase H</fullName>
        <ecNumber evidence="6">2.1.1.199</ecNumber>
    </recommendedName>
    <alternativeName>
        <fullName evidence="6">16S rRNA m(4)C1402 methyltransferase</fullName>
    </alternativeName>
    <alternativeName>
        <fullName evidence="6">rRNA (cytosine-N(4)-)-methyltransferase RsmH</fullName>
    </alternativeName>
</protein>
<keyword evidence="5 6" id="KW-0949">S-adenosyl-L-methionine</keyword>
<evidence type="ECO:0000256" key="5">
    <source>
        <dbReference type="ARBA" id="ARBA00022691"/>
    </source>
</evidence>
<dbReference type="SUPFAM" id="SSF53335">
    <property type="entry name" value="S-adenosyl-L-methionine-dependent methyltransferases"/>
    <property type="match status" value="1"/>
</dbReference>
<dbReference type="Gene3D" id="3.40.50.150">
    <property type="entry name" value="Vaccinia Virus protein VP39"/>
    <property type="match status" value="1"/>
</dbReference>
<dbReference type="PIRSF" id="PIRSF004486">
    <property type="entry name" value="MraW"/>
    <property type="match status" value="1"/>
</dbReference>
<keyword evidence="6" id="KW-0963">Cytoplasm</keyword>
<comment type="function">
    <text evidence="6">Specifically methylates the N4 position of cytidine in position 1402 (C1402) of 16S rRNA.</text>
</comment>
<dbReference type="InterPro" id="IPR023397">
    <property type="entry name" value="SAM-dep_MeTrfase_MraW_recog"/>
</dbReference>
<name>A0A484HNX9_9BACT</name>
<evidence type="ECO:0000256" key="6">
    <source>
        <dbReference type="HAMAP-Rule" id="MF_01007"/>
    </source>
</evidence>
<dbReference type="NCBIfam" id="TIGR00006">
    <property type="entry name" value="16S rRNA (cytosine(1402)-N(4))-methyltransferase RsmH"/>
    <property type="match status" value="1"/>
</dbReference>
<keyword evidence="3 6" id="KW-0489">Methyltransferase</keyword>
<evidence type="ECO:0000256" key="1">
    <source>
        <dbReference type="ARBA" id="ARBA00010396"/>
    </source>
</evidence>
<feature type="binding site" evidence="6">
    <location>
        <position position="108"/>
    </location>
    <ligand>
        <name>S-adenosyl-L-methionine</name>
        <dbReference type="ChEBI" id="CHEBI:59789"/>
    </ligand>
</feature>
<feature type="binding site" evidence="6">
    <location>
        <position position="101"/>
    </location>
    <ligand>
        <name>S-adenosyl-L-methionine</name>
        <dbReference type="ChEBI" id="CHEBI:59789"/>
    </ligand>
</feature>
<dbReference type="PANTHER" id="PTHR11265:SF0">
    <property type="entry name" value="12S RRNA N4-METHYLCYTIDINE METHYLTRANSFERASE"/>
    <property type="match status" value="1"/>
</dbReference>
<comment type="subcellular location">
    <subcellularLocation>
        <location evidence="6">Cytoplasm</location>
    </subcellularLocation>
</comment>
<evidence type="ECO:0000256" key="2">
    <source>
        <dbReference type="ARBA" id="ARBA00022552"/>
    </source>
</evidence>
<keyword evidence="2 6" id="KW-0698">rRNA processing</keyword>
<dbReference type="Gene3D" id="1.10.150.170">
    <property type="entry name" value="Putative methyltransferase TM0872, insert domain"/>
    <property type="match status" value="1"/>
</dbReference>
<evidence type="ECO:0000313" key="7">
    <source>
        <dbReference type="EMBL" id="VEN75278.1"/>
    </source>
</evidence>
<dbReference type="AlphaFoldDB" id="A0A484HNX9"/>
<dbReference type="InterPro" id="IPR002903">
    <property type="entry name" value="RsmH"/>
</dbReference>
<proteinExistence type="inferred from homology"/>
<dbReference type="Pfam" id="PF01795">
    <property type="entry name" value="Methyltransf_5"/>
    <property type="match status" value="1"/>
</dbReference>
<accession>A0A484HNX9</accession>
<evidence type="ECO:0000256" key="4">
    <source>
        <dbReference type="ARBA" id="ARBA00022679"/>
    </source>
</evidence>
<keyword evidence="4 6" id="KW-0808">Transferase</keyword>
<feature type="binding site" evidence="6">
    <location>
        <position position="53"/>
    </location>
    <ligand>
        <name>S-adenosyl-L-methionine</name>
        <dbReference type="ChEBI" id="CHEBI:59789"/>
    </ligand>
</feature>
<comment type="similarity">
    <text evidence="1 6">Belongs to the methyltransferase superfamily. RsmH family.</text>
</comment>
<feature type="binding site" evidence="6">
    <location>
        <position position="80"/>
    </location>
    <ligand>
        <name>S-adenosyl-L-methionine</name>
        <dbReference type="ChEBI" id="CHEBI:59789"/>
    </ligand>
</feature>
<reference evidence="7" key="1">
    <citation type="submission" date="2019-01" db="EMBL/GenBank/DDBJ databases">
        <authorList>
            <consortium name="Genoscope - CEA"/>
            <person name="William W."/>
        </authorList>
    </citation>
    <scope>NUCLEOTIDE SEQUENCE</scope>
    <source>
        <strain evidence="7">CR-1</strain>
    </source>
</reference>
<evidence type="ECO:0000256" key="3">
    <source>
        <dbReference type="ARBA" id="ARBA00022603"/>
    </source>
</evidence>
<dbReference type="InterPro" id="IPR029063">
    <property type="entry name" value="SAM-dependent_MTases_sf"/>
</dbReference>
<dbReference type="GO" id="GO:0070475">
    <property type="term" value="P:rRNA base methylation"/>
    <property type="evidence" value="ECO:0007669"/>
    <property type="project" value="UniProtKB-UniRule"/>
</dbReference>
<sequence length="313" mass="34663">MDFVHIPVMVDEILASLDCAPGKIVADCTLGGAGHARAILEKIIPGGLLVGMDQDPDAIETAAARLRPFESGVRLFQKNYIHLRQALSETGIRRTDGILLDLGLSWWQIVGSGRGFSFKKDEPLDMRMNPGAPKTAARFVNRLDERALARLFYEYGEEPLARRMARRIVSARKKKPIETSRELAGIVAAAAGKNSRKSRIHPATRVFMALRIAVNRELDVLEEFMGSFIDTLSPGGRICVLSYHSLEDRIVKRALKSLERGCVCPPDFPTCVCGKKPRVRLLSKKARRPSEKEVAANPMSRSAVMRAAEKLCE</sequence>
<dbReference type="GO" id="GO:0005737">
    <property type="term" value="C:cytoplasm"/>
    <property type="evidence" value="ECO:0007669"/>
    <property type="project" value="UniProtKB-SubCell"/>
</dbReference>
<dbReference type="EMBL" id="CAACVI010000050">
    <property type="protein sequence ID" value="VEN75278.1"/>
    <property type="molecule type" value="Genomic_DNA"/>
</dbReference>
<dbReference type="PANTHER" id="PTHR11265">
    <property type="entry name" value="S-ADENOSYL-METHYLTRANSFERASE MRAW"/>
    <property type="match status" value="1"/>
</dbReference>
<organism evidence="7">
    <name type="scientific">uncultured Desulfobacteraceae bacterium</name>
    <dbReference type="NCBI Taxonomy" id="218296"/>
    <lineage>
        <taxon>Bacteria</taxon>
        <taxon>Pseudomonadati</taxon>
        <taxon>Thermodesulfobacteriota</taxon>
        <taxon>Desulfobacteria</taxon>
        <taxon>Desulfobacterales</taxon>
        <taxon>Desulfobacteraceae</taxon>
        <taxon>environmental samples</taxon>
    </lineage>
</organism>
<dbReference type="HAMAP" id="MF_01007">
    <property type="entry name" value="16SrRNA_methyltr_H"/>
    <property type="match status" value="1"/>
</dbReference>
<gene>
    <name evidence="6 7" type="primary">rsmH</name>
    <name evidence="7" type="ORF">EPICR_70120</name>
</gene>